<organism evidence="1 2">
    <name type="scientific">Helicostylum pulchrum</name>
    <dbReference type="NCBI Taxonomy" id="562976"/>
    <lineage>
        <taxon>Eukaryota</taxon>
        <taxon>Fungi</taxon>
        <taxon>Fungi incertae sedis</taxon>
        <taxon>Mucoromycota</taxon>
        <taxon>Mucoromycotina</taxon>
        <taxon>Mucoromycetes</taxon>
        <taxon>Mucorales</taxon>
        <taxon>Mucorineae</taxon>
        <taxon>Mucoraceae</taxon>
        <taxon>Helicostylum</taxon>
    </lineage>
</organism>
<dbReference type="EMBL" id="BAABUJ010000008">
    <property type="protein sequence ID" value="GAA5797713.1"/>
    <property type="molecule type" value="Genomic_DNA"/>
</dbReference>
<accession>A0ABP9XSF8</accession>
<reference evidence="1 2" key="1">
    <citation type="submission" date="2024-04" db="EMBL/GenBank/DDBJ databases">
        <title>genome sequences of Mucor flavus KT1a and Helicostylum pulchrum KT1b strains isolation_sourced from the surface of a dry-aged beef.</title>
        <authorList>
            <person name="Toyotome T."/>
            <person name="Hosono M."/>
            <person name="Torimaru M."/>
            <person name="Fukuda K."/>
            <person name="Mikami N."/>
        </authorList>
    </citation>
    <scope>NUCLEOTIDE SEQUENCE [LARGE SCALE GENOMIC DNA]</scope>
    <source>
        <strain evidence="1 2">KT1b</strain>
    </source>
</reference>
<evidence type="ECO:0000313" key="2">
    <source>
        <dbReference type="Proteomes" id="UP001476247"/>
    </source>
</evidence>
<proteinExistence type="predicted"/>
<evidence type="ECO:0000313" key="1">
    <source>
        <dbReference type="EMBL" id="GAA5797713.1"/>
    </source>
</evidence>
<gene>
    <name evidence="1" type="ORF">HPULCUR_003107</name>
</gene>
<name>A0ABP9XSF8_9FUNG</name>
<dbReference type="Proteomes" id="UP001476247">
    <property type="component" value="Unassembled WGS sequence"/>
</dbReference>
<keyword evidence="2" id="KW-1185">Reference proteome</keyword>
<protein>
    <submittedName>
        <fullName evidence="1">Uncharacterized protein</fullName>
    </submittedName>
</protein>
<comment type="caution">
    <text evidence="1">The sequence shown here is derived from an EMBL/GenBank/DDBJ whole genome shotgun (WGS) entry which is preliminary data.</text>
</comment>
<sequence length="139" mass="16132">MLQTPNDEAAKAEVLALADEMFTREQVGLRQRASGFDEKLVRNLKEKFGSDVILVLGNWSAANTKYHEPTRNKSLIHIFTVHLIDEFKTSSKCPKREDDLENFKVVKNPQPYKRLHSPTVKCRGLLRYITLRSCRRLKF</sequence>